<evidence type="ECO:0000313" key="2">
    <source>
        <dbReference type="Proteomes" id="UP000268014"/>
    </source>
</evidence>
<dbReference type="Proteomes" id="UP000268014">
    <property type="component" value="Unassembled WGS sequence"/>
</dbReference>
<organism evidence="3">
    <name type="scientific">Haemonchus placei</name>
    <name type="common">Barber's pole worm</name>
    <dbReference type="NCBI Taxonomy" id="6290"/>
    <lineage>
        <taxon>Eukaryota</taxon>
        <taxon>Metazoa</taxon>
        <taxon>Ecdysozoa</taxon>
        <taxon>Nematoda</taxon>
        <taxon>Chromadorea</taxon>
        <taxon>Rhabditida</taxon>
        <taxon>Rhabditina</taxon>
        <taxon>Rhabditomorpha</taxon>
        <taxon>Strongyloidea</taxon>
        <taxon>Trichostrongylidae</taxon>
        <taxon>Haemonchus</taxon>
    </lineage>
</organism>
<dbReference type="EMBL" id="UZAF01000821">
    <property type="protein sequence ID" value="VDO06619.1"/>
    <property type="molecule type" value="Genomic_DNA"/>
</dbReference>
<dbReference type="WBParaSite" id="HPLM_0000084501-mRNA-1">
    <property type="protein sequence ID" value="HPLM_0000084501-mRNA-1"/>
    <property type="gene ID" value="HPLM_0000084501"/>
</dbReference>
<dbReference type="AlphaFoldDB" id="A0A0N4VU78"/>
<dbReference type="Gene3D" id="6.10.140.1430">
    <property type="match status" value="1"/>
</dbReference>
<reference evidence="3" key="1">
    <citation type="submission" date="2017-02" db="UniProtKB">
        <authorList>
            <consortium name="WormBaseParasite"/>
        </authorList>
    </citation>
    <scope>IDENTIFICATION</scope>
</reference>
<evidence type="ECO:0000313" key="3">
    <source>
        <dbReference type="WBParaSite" id="HPLM_0000084501-mRNA-1"/>
    </source>
</evidence>
<dbReference type="OrthoDB" id="10340077at2759"/>
<sequence length="229" mass="26193">MPERSEYNLLYKTLQMSSNSERDCKFNCDKEYKDRQETGRRQQMGEAADSKLNDHENAVDNCADKILSKTGEKNIKLNRLETYNYNDNFCNCWTEFFVENKQTAPWEIIKLMGNPPFVIYSHKRPMIKQLRTRAPVLGSFSFLTFVGMSRSSIEGNKTYLQLTTATMECNNGCRHDHKVQELGNAAKEKANDASRAIKNAAEYVGDKAGELKNKTKQKIQEGADAIKSH</sequence>
<proteinExistence type="predicted"/>
<gene>
    <name evidence="1" type="ORF">HPLM_LOCUS846</name>
</gene>
<keyword evidence="2" id="KW-1185">Reference proteome</keyword>
<accession>A0A0N4VU78</accession>
<name>A0A0N4VU78_HAEPC</name>
<reference evidence="1 2" key="2">
    <citation type="submission" date="2018-11" db="EMBL/GenBank/DDBJ databases">
        <authorList>
            <consortium name="Pathogen Informatics"/>
        </authorList>
    </citation>
    <scope>NUCLEOTIDE SEQUENCE [LARGE SCALE GENOMIC DNA]</scope>
    <source>
        <strain evidence="1 2">MHpl1</strain>
    </source>
</reference>
<protein>
    <submittedName>
        <fullName evidence="3">Senescence domain-containing protein</fullName>
    </submittedName>
</protein>
<evidence type="ECO:0000313" key="1">
    <source>
        <dbReference type="EMBL" id="VDO06619.1"/>
    </source>
</evidence>